<dbReference type="NCBIfam" id="TIGR00032">
    <property type="entry name" value="argG"/>
    <property type="match status" value="1"/>
</dbReference>
<gene>
    <name evidence="14" type="ORF">EXIGLDRAFT_749891</name>
</gene>
<dbReference type="HAMAP" id="MF_00005">
    <property type="entry name" value="Arg_succ_synth_type1"/>
    <property type="match status" value="1"/>
</dbReference>
<dbReference type="Pfam" id="PF00764">
    <property type="entry name" value="Arginosuc_synth"/>
    <property type="match status" value="1"/>
</dbReference>
<dbReference type="InParanoid" id="A0A165HI99"/>
<dbReference type="FunFam" id="3.90.1260.10:FF:000003">
    <property type="entry name" value="Argininosuccinate synthase"/>
    <property type="match status" value="1"/>
</dbReference>
<evidence type="ECO:0000256" key="7">
    <source>
        <dbReference type="ARBA" id="ARBA00022605"/>
    </source>
</evidence>
<dbReference type="GO" id="GO:0000053">
    <property type="term" value="P:argininosuccinate metabolic process"/>
    <property type="evidence" value="ECO:0007669"/>
    <property type="project" value="TreeGrafter"/>
</dbReference>
<evidence type="ECO:0000256" key="4">
    <source>
        <dbReference type="ARBA" id="ARBA00014810"/>
    </source>
</evidence>
<evidence type="ECO:0000256" key="6">
    <source>
        <dbReference type="ARBA" id="ARBA00022598"/>
    </source>
</evidence>
<dbReference type="InterPro" id="IPR024074">
    <property type="entry name" value="AS_cat/multimer_dom_body"/>
</dbReference>
<reference evidence="14 15" key="1">
    <citation type="journal article" date="2016" name="Mol. Biol. Evol.">
        <title>Comparative Genomics of Early-Diverging Mushroom-Forming Fungi Provides Insights into the Origins of Lignocellulose Decay Capabilities.</title>
        <authorList>
            <person name="Nagy L.G."/>
            <person name="Riley R."/>
            <person name="Tritt A."/>
            <person name="Adam C."/>
            <person name="Daum C."/>
            <person name="Floudas D."/>
            <person name="Sun H."/>
            <person name="Yadav J.S."/>
            <person name="Pangilinan J."/>
            <person name="Larsson K.H."/>
            <person name="Matsuura K."/>
            <person name="Barry K."/>
            <person name="Labutti K."/>
            <person name="Kuo R."/>
            <person name="Ohm R.A."/>
            <person name="Bhattacharya S.S."/>
            <person name="Shirouzu T."/>
            <person name="Yoshinaga Y."/>
            <person name="Martin F.M."/>
            <person name="Grigoriev I.V."/>
            <person name="Hibbett D.S."/>
        </authorList>
    </citation>
    <scope>NUCLEOTIDE SEQUENCE [LARGE SCALE GENOMIC DNA]</scope>
    <source>
        <strain evidence="14 15">HHB12029</strain>
    </source>
</reference>
<dbReference type="InterPro" id="IPR014729">
    <property type="entry name" value="Rossmann-like_a/b/a_fold"/>
</dbReference>
<sequence>MSSPSSSSKGRVLLAYSGGLDTSCILAWLIEEGYEVYAFMADVGQEEDFEAARAKSLKVGAKKFFLEDMKREFVTELIYPAVQANCIYEGVYLLGTSLARPVIARGMIEVAAREGCDFVSHGCTGKGNDQVRFELAFYGLKPDIKVIAPWRLPEFYNRFAGRAALLEYAAAKNIPVQQTAAKPWSTDENLFHISYEAGILEQPNTTPPDDMWKLTTSPEKAPETPERLSIEFQRGLPVKVTVQPSAPGGKESVYTDGVDIFLALNALARKHGVGRIDIVENRFIGVKSRGCYESPGATILRVAHMDIEGLTLDRNVRAMRDQFVTVQLSQILYNGYFFSPEREFVTSCIPASQRTVNGTVRLKLYRGNVVVEGRFSNEGLYDERESSMDELGGFLPTDTSGFIQIESIRIKKWGQSNQRRGQGGVAAQDVYGTRV</sequence>
<keyword evidence="7" id="KW-0028">Amino-acid biosynthesis</keyword>
<dbReference type="PANTHER" id="PTHR11587">
    <property type="entry name" value="ARGININOSUCCINATE SYNTHASE"/>
    <property type="match status" value="1"/>
</dbReference>
<dbReference type="Gene3D" id="3.90.1260.10">
    <property type="entry name" value="Argininosuccinate synthetase, chain A, domain 2"/>
    <property type="match status" value="1"/>
</dbReference>
<dbReference type="GO" id="GO:0000050">
    <property type="term" value="P:urea cycle"/>
    <property type="evidence" value="ECO:0007669"/>
    <property type="project" value="TreeGrafter"/>
</dbReference>
<dbReference type="InterPro" id="IPR048268">
    <property type="entry name" value="Arginosuc_syn_C"/>
</dbReference>
<dbReference type="SUPFAM" id="SSF52402">
    <property type="entry name" value="Adenine nucleotide alpha hydrolases-like"/>
    <property type="match status" value="1"/>
</dbReference>
<dbReference type="InterPro" id="IPR023434">
    <property type="entry name" value="Arginosuc_synth_type_1_subfam"/>
</dbReference>
<feature type="domain" description="Arginosuccinate synthase C-terminal" evidence="13">
    <location>
        <begin position="184"/>
        <end position="412"/>
    </location>
</feature>
<evidence type="ECO:0000256" key="1">
    <source>
        <dbReference type="ARBA" id="ARBA00004967"/>
    </source>
</evidence>
<name>A0A165HI99_EXIGL</name>
<dbReference type="Gene3D" id="3.40.50.620">
    <property type="entry name" value="HUPs"/>
    <property type="match status" value="1"/>
</dbReference>
<keyword evidence="15" id="KW-1185">Reference proteome</keyword>
<dbReference type="PANTHER" id="PTHR11587:SF2">
    <property type="entry name" value="ARGININOSUCCINATE SYNTHASE"/>
    <property type="match status" value="1"/>
</dbReference>
<keyword evidence="5" id="KW-0055">Arginine biosynthesis</keyword>
<dbReference type="GO" id="GO:0004055">
    <property type="term" value="F:argininosuccinate synthase activity"/>
    <property type="evidence" value="ECO:0007669"/>
    <property type="project" value="UniProtKB-EC"/>
</dbReference>
<evidence type="ECO:0000256" key="9">
    <source>
        <dbReference type="ARBA" id="ARBA00022840"/>
    </source>
</evidence>
<dbReference type="AlphaFoldDB" id="A0A165HI99"/>
<dbReference type="NCBIfam" id="NF001770">
    <property type="entry name" value="PRK00509.1"/>
    <property type="match status" value="1"/>
</dbReference>
<evidence type="ECO:0000256" key="3">
    <source>
        <dbReference type="ARBA" id="ARBA00012286"/>
    </source>
</evidence>
<dbReference type="FunCoup" id="A0A165HI99">
    <property type="interactions" value="534"/>
</dbReference>
<evidence type="ECO:0000256" key="8">
    <source>
        <dbReference type="ARBA" id="ARBA00022741"/>
    </source>
</evidence>
<dbReference type="UniPathway" id="UPA00068">
    <property type="reaction ID" value="UER00113"/>
</dbReference>
<dbReference type="EC" id="6.3.4.5" evidence="3"/>
<dbReference type="Pfam" id="PF20979">
    <property type="entry name" value="Arginosuc_syn_C"/>
    <property type="match status" value="1"/>
</dbReference>
<dbReference type="STRING" id="1314781.A0A165HI99"/>
<evidence type="ECO:0000256" key="11">
    <source>
        <dbReference type="ARBA" id="ARBA00060987"/>
    </source>
</evidence>
<evidence type="ECO:0000259" key="13">
    <source>
        <dbReference type="Pfam" id="PF20979"/>
    </source>
</evidence>
<evidence type="ECO:0000313" key="14">
    <source>
        <dbReference type="EMBL" id="KZV92011.1"/>
    </source>
</evidence>
<evidence type="ECO:0000256" key="5">
    <source>
        <dbReference type="ARBA" id="ARBA00022571"/>
    </source>
</evidence>
<proteinExistence type="inferred from homology"/>
<dbReference type="PROSITE" id="PS00564">
    <property type="entry name" value="ARGININOSUCCIN_SYN_1"/>
    <property type="match status" value="1"/>
</dbReference>
<comment type="subunit">
    <text evidence="2">Homotetramer.</text>
</comment>
<dbReference type="SUPFAM" id="SSF69864">
    <property type="entry name" value="Argininosuccinate synthetase, C-terminal domain"/>
    <property type="match status" value="1"/>
</dbReference>
<evidence type="ECO:0000259" key="12">
    <source>
        <dbReference type="Pfam" id="PF00764"/>
    </source>
</evidence>
<feature type="domain" description="Arginosuccinate synthase-like N-terminal" evidence="12">
    <location>
        <begin position="11"/>
        <end position="175"/>
    </location>
</feature>
<dbReference type="Proteomes" id="UP000077266">
    <property type="component" value="Unassembled WGS sequence"/>
</dbReference>
<comment type="pathway">
    <text evidence="1">Amino-acid biosynthesis; L-arginine biosynthesis; L-arginine from L-ornithine and carbamoyl phosphate: step 2/3.</text>
</comment>
<keyword evidence="6" id="KW-0436">Ligase</keyword>
<evidence type="ECO:0000256" key="10">
    <source>
        <dbReference type="ARBA" id="ARBA00029916"/>
    </source>
</evidence>
<dbReference type="FunFam" id="3.40.50.620:FF:000019">
    <property type="entry name" value="Argininosuccinate synthase"/>
    <property type="match status" value="1"/>
</dbReference>
<dbReference type="GO" id="GO:0005737">
    <property type="term" value="C:cytoplasm"/>
    <property type="evidence" value="ECO:0007669"/>
    <property type="project" value="TreeGrafter"/>
</dbReference>
<comment type="similarity">
    <text evidence="11">Belongs to the argininosuccinate synthase family. Type 1 subfamily.</text>
</comment>
<dbReference type="OrthoDB" id="1688907at2759"/>
<evidence type="ECO:0000256" key="2">
    <source>
        <dbReference type="ARBA" id="ARBA00011881"/>
    </source>
</evidence>
<protein>
    <recommendedName>
        <fullName evidence="4">Argininosuccinate synthase</fullName>
        <ecNumber evidence="3">6.3.4.5</ecNumber>
    </recommendedName>
    <alternativeName>
        <fullName evidence="10">Citrulline--aspartate ligase</fullName>
    </alternativeName>
</protein>
<organism evidence="14 15">
    <name type="scientific">Exidia glandulosa HHB12029</name>
    <dbReference type="NCBI Taxonomy" id="1314781"/>
    <lineage>
        <taxon>Eukaryota</taxon>
        <taxon>Fungi</taxon>
        <taxon>Dikarya</taxon>
        <taxon>Basidiomycota</taxon>
        <taxon>Agaricomycotina</taxon>
        <taxon>Agaricomycetes</taxon>
        <taxon>Auriculariales</taxon>
        <taxon>Exidiaceae</taxon>
        <taxon>Exidia</taxon>
    </lineage>
</organism>
<dbReference type="GO" id="GO:0006526">
    <property type="term" value="P:L-arginine biosynthetic process"/>
    <property type="evidence" value="ECO:0007669"/>
    <property type="project" value="UniProtKB-UniPathway"/>
</dbReference>
<accession>A0A165HI99</accession>
<dbReference type="CDD" id="cd01999">
    <property type="entry name" value="ASS"/>
    <property type="match status" value="1"/>
</dbReference>
<keyword evidence="8" id="KW-0547">Nucleotide-binding</keyword>
<dbReference type="EMBL" id="KV426016">
    <property type="protein sequence ID" value="KZV92011.1"/>
    <property type="molecule type" value="Genomic_DNA"/>
</dbReference>
<dbReference type="InterPro" id="IPR048267">
    <property type="entry name" value="Arginosuc_syn_N"/>
</dbReference>
<dbReference type="GO" id="GO:0005524">
    <property type="term" value="F:ATP binding"/>
    <property type="evidence" value="ECO:0007669"/>
    <property type="project" value="UniProtKB-KW"/>
</dbReference>
<keyword evidence="9" id="KW-0067">ATP-binding</keyword>
<evidence type="ECO:0000313" key="15">
    <source>
        <dbReference type="Proteomes" id="UP000077266"/>
    </source>
</evidence>
<dbReference type="PROSITE" id="PS00565">
    <property type="entry name" value="ARGININOSUCCIN_SYN_2"/>
    <property type="match status" value="1"/>
</dbReference>
<dbReference type="InterPro" id="IPR001518">
    <property type="entry name" value="Arginosuc_synth"/>
</dbReference>
<dbReference type="InterPro" id="IPR018223">
    <property type="entry name" value="Arginosuc_synth_CS"/>
</dbReference>